<dbReference type="Gene3D" id="3.30.479.10">
    <property type="entry name" value="6-pyruvoyl tetrahydropterin synthase/QueD"/>
    <property type="match status" value="1"/>
</dbReference>
<accession>A0A7Y9PJM4</accession>
<dbReference type="InterPro" id="IPR038418">
    <property type="entry name" value="6-PTP_synth/QueD_sf"/>
</dbReference>
<dbReference type="Proteomes" id="UP000589520">
    <property type="component" value="Unassembled WGS sequence"/>
</dbReference>
<comment type="pathway">
    <text evidence="2">Purine metabolism; 7-cyano-7-deazaguanine biosynthesis.</text>
</comment>
<dbReference type="PANTHER" id="PTHR12589:SF7">
    <property type="entry name" value="6-PYRUVOYL TETRAHYDROBIOPTERIN SYNTHASE"/>
    <property type="match status" value="1"/>
</dbReference>
<organism evidence="11 12">
    <name type="scientific">Granulicella arctica</name>
    <dbReference type="NCBI Taxonomy" id="940613"/>
    <lineage>
        <taxon>Bacteria</taxon>
        <taxon>Pseudomonadati</taxon>
        <taxon>Acidobacteriota</taxon>
        <taxon>Terriglobia</taxon>
        <taxon>Terriglobales</taxon>
        <taxon>Acidobacteriaceae</taxon>
        <taxon>Granulicella</taxon>
    </lineage>
</organism>
<keyword evidence="6" id="KW-0479">Metal-binding</keyword>
<protein>
    <recommendedName>
        <fullName evidence="5">6-carboxy-5,6,7,8-tetrahydropterin synthase</fullName>
        <ecNumber evidence="4">4.1.2.50</ecNumber>
    </recommendedName>
    <alternativeName>
        <fullName evidence="9">Queuosine biosynthesis protein QueD</fullName>
    </alternativeName>
</protein>
<comment type="cofactor">
    <cofactor evidence="1">
        <name>Zn(2+)</name>
        <dbReference type="ChEBI" id="CHEBI:29105"/>
    </cofactor>
</comment>
<gene>
    <name evidence="11" type="ORF">HDF17_003304</name>
</gene>
<dbReference type="RefSeq" id="WP_179492755.1">
    <property type="nucleotide sequence ID" value="NZ_JACCCW010000002.1"/>
</dbReference>
<evidence type="ECO:0000256" key="8">
    <source>
        <dbReference type="ARBA" id="ARBA00023239"/>
    </source>
</evidence>
<evidence type="ECO:0000256" key="4">
    <source>
        <dbReference type="ARBA" id="ARBA00012982"/>
    </source>
</evidence>
<evidence type="ECO:0000256" key="6">
    <source>
        <dbReference type="ARBA" id="ARBA00022723"/>
    </source>
</evidence>
<evidence type="ECO:0000256" key="3">
    <source>
        <dbReference type="ARBA" id="ARBA00008900"/>
    </source>
</evidence>
<dbReference type="GO" id="GO:0003874">
    <property type="term" value="F:6-pyruvoyltetrahydropterin synthase activity"/>
    <property type="evidence" value="ECO:0007669"/>
    <property type="project" value="InterPro"/>
</dbReference>
<dbReference type="EC" id="4.1.2.50" evidence="4"/>
<dbReference type="EMBL" id="JACCCW010000002">
    <property type="protein sequence ID" value="NYF80984.1"/>
    <property type="molecule type" value="Genomic_DNA"/>
</dbReference>
<comment type="catalytic activity">
    <reaction evidence="10">
        <text>7,8-dihydroneopterin 3'-triphosphate + H2O = 6-carboxy-5,6,7,8-tetrahydropterin + triphosphate + acetaldehyde + 2 H(+)</text>
        <dbReference type="Rhea" id="RHEA:27966"/>
        <dbReference type="ChEBI" id="CHEBI:15343"/>
        <dbReference type="ChEBI" id="CHEBI:15377"/>
        <dbReference type="ChEBI" id="CHEBI:15378"/>
        <dbReference type="ChEBI" id="CHEBI:18036"/>
        <dbReference type="ChEBI" id="CHEBI:58462"/>
        <dbReference type="ChEBI" id="CHEBI:61032"/>
        <dbReference type="EC" id="4.1.2.50"/>
    </reaction>
</comment>
<dbReference type="GO" id="GO:0070497">
    <property type="term" value="F:6-carboxytetrahydropterin synthase activity"/>
    <property type="evidence" value="ECO:0007669"/>
    <property type="project" value="UniProtKB-EC"/>
</dbReference>
<dbReference type="GO" id="GO:0046872">
    <property type="term" value="F:metal ion binding"/>
    <property type="evidence" value="ECO:0007669"/>
    <property type="project" value="UniProtKB-KW"/>
</dbReference>
<dbReference type="Pfam" id="PF01242">
    <property type="entry name" value="PTPS"/>
    <property type="match status" value="1"/>
</dbReference>
<keyword evidence="7" id="KW-0862">Zinc</keyword>
<evidence type="ECO:0000256" key="5">
    <source>
        <dbReference type="ARBA" id="ARBA00018141"/>
    </source>
</evidence>
<proteinExistence type="inferred from homology"/>
<evidence type="ECO:0000256" key="7">
    <source>
        <dbReference type="ARBA" id="ARBA00022833"/>
    </source>
</evidence>
<reference evidence="11 12" key="1">
    <citation type="submission" date="2020-07" db="EMBL/GenBank/DDBJ databases">
        <title>Genomic Encyclopedia of Type Strains, Phase IV (KMG-V): Genome sequencing to study the core and pangenomes of soil and plant-associated prokaryotes.</title>
        <authorList>
            <person name="Whitman W."/>
        </authorList>
    </citation>
    <scope>NUCLEOTIDE SEQUENCE [LARGE SCALE GENOMIC DNA]</scope>
    <source>
        <strain evidence="11 12">X4EP2</strain>
    </source>
</reference>
<evidence type="ECO:0000256" key="9">
    <source>
        <dbReference type="ARBA" id="ARBA00031449"/>
    </source>
</evidence>
<dbReference type="InterPro" id="IPR007115">
    <property type="entry name" value="6-PTP_synth/QueD"/>
</dbReference>
<dbReference type="AlphaFoldDB" id="A0A7Y9PJM4"/>
<name>A0A7Y9PJM4_9BACT</name>
<comment type="similarity">
    <text evidence="3">Belongs to the PTPS family. QueD subfamily.</text>
</comment>
<dbReference type="FunFam" id="3.30.479.10:FF:000003">
    <property type="entry name" value="6-pyruvoyl tetrahydrobiopterin synthase"/>
    <property type="match status" value="1"/>
</dbReference>
<evidence type="ECO:0000256" key="10">
    <source>
        <dbReference type="ARBA" id="ARBA00048807"/>
    </source>
</evidence>
<dbReference type="PANTHER" id="PTHR12589">
    <property type="entry name" value="PYRUVOYL TETRAHYDROBIOPTERIN SYNTHASE"/>
    <property type="match status" value="1"/>
</dbReference>
<evidence type="ECO:0000256" key="1">
    <source>
        <dbReference type="ARBA" id="ARBA00001947"/>
    </source>
</evidence>
<dbReference type="UniPathway" id="UPA00391"/>
<evidence type="ECO:0000313" key="12">
    <source>
        <dbReference type="Proteomes" id="UP000589520"/>
    </source>
</evidence>
<comment type="caution">
    <text evidence="11">The sequence shown here is derived from an EMBL/GenBank/DDBJ whole genome shotgun (WGS) entry which is preliminary data.</text>
</comment>
<dbReference type="SUPFAM" id="SSF55620">
    <property type="entry name" value="Tetrahydrobiopterin biosynthesis enzymes-like"/>
    <property type="match status" value="1"/>
</dbReference>
<evidence type="ECO:0000313" key="11">
    <source>
        <dbReference type="EMBL" id="NYF80984.1"/>
    </source>
</evidence>
<evidence type="ECO:0000256" key="2">
    <source>
        <dbReference type="ARBA" id="ARBA00005061"/>
    </source>
</evidence>
<sequence length="143" mass="16306">MKAYLSRRYRFSASHRLHSESFTAEQNRTIFGKCNNPFGHGHNYVVQVTMSGQVDPATGMVCNLAELDAFAQINLLSLFDHANLNTLTIFEAIVPSTENLARVIYQIFRDFPAAHLENIHVEETNNNFFDYDGDRDTYIGSRL</sequence>
<dbReference type="GO" id="GO:0006729">
    <property type="term" value="P:tetrahydrobiopterin biosynthetic process"/>
    <property type="evidence" value="ECO:0007669"/>
    <property type="project" value="InterPro"/>
</dbReference>
<dbReference type="PROSITE" id="PS00987">
    <property type="entry name" value="PTPS_1"/>
    <property type="match status" value="1"/>
</dbReference>
<dbReference type="InterPro" id="IPR022470">
    <property type="entry name" value="PTPS_Cys_AS"/>
</dbReference>
<keyword evidence="12" id="KW-1185">Reference proteome</keyword>
<keyword evidence="8 11" id="KW-0456">Lyase</keyword>